<dbReference type="PANTHER" id="PTHR48048">
    <property type="entry name" value="GLYCOSYLTRANSFERASE"/>
    <property type="match status" value="1"/>
</dbReference>
<comment type="similarity">
    <text evidence="1">Belongs to the UDP-glycosyltransferase family.</text>
</comment>
<sequence>MKKAELVFVPLPLTGHLVSAVQLAKLLVGLSSNLSVTVVTLKTPYDTNISAYIDSLITTTATSSRVKFINLSRPDLDENFMKFLSNLPQTLGPVARDVASNIVEHSNSVPDSPQLAGFVLDAGLSSLVDLGNEFGIPCYAFSTSGAGSLGFPCP</sequence>
<comment type="caution">
    <text evidence="2">The sequence shown here is derived from an EMBL/GenBank/DDBJ whole genome shotgun (WGS) entry which is preliminary data.</text>
</comment>
<dbReference type="SUPFAM" id="SSF53756">
    <property type="entry name" value="UDP-Glycosyltransferase/glycogen phosphorylase"/>
    <property type="match status" value="1"/>
</dbReference>
<dbReference type="InterPro" id="IPR050481">
    <property type="entry name" value="UDP-glycosyltransf_plant"/>
</dbReference>
<accession>A0ABR2NYT6</accession>
<dbReference type="Proteomes" id="UP001396334">
    <property type="component" value="Unassembled WGS sequence"/>
</dbReference>
<gene>
    <name evidence="2" type="ORF">V6N11_060046</name>
</gene>
<organism evidence="2 3">
    <name type="scientific">Hibiscus sabdariffa</name>
    <name type="common">roselle</name>
    <dbReference type="NCBI Taxonomy" id="183260"/>
    <lineage>
        <taxon>Eukaryota</taxon>
        <taxon>Viridiplantae</taxon>
        <taxon>Streptophyta</taxon>
        <taxon>Embryophyta</taxon>
        <taxon>Tracheophyta</taxon>
        <taxon>Spermatophyta</taxon>
        <taxon>Magnoliopsida</taxon>
        <taxon>eudicotyledons</taxon>
        <taxon>Gunneridae</taxon>
        <taxon>Pentapetalae</taxon>
        <taxon>rosids</taxon>
        <taxon>malvids</taxon>
        <taxon>Malvales</taxon>
        <taxon>Malvaceae</taxon>
        <taxon>Malvoideae</taxon>
        <taxon>Hibiscus</taxon>
    </lineage>
</organism>
<dbReference type="PANTHER" id="PTHR48048:SF45">
    <property type="entry name" value="GLYCOSYLTRANSFERASE"/>
    <property type="match status" value="1"/>
</dbReference>
<protein>
    <submittedName>
        <fullName evidence="2">Uncharacterized protein</fullName>
    </submittedName>
</protein>
<evidence type="ECO:0000313" key="3">
    <source>
        <dbReference type="Proteomes" id="UP001396334"/>
    </source>
</evidence>
<proteinExistence type="inferred from homology"/>
<evidence type="ECO:0000256" key="1">
    <source>
        <dbReference type="ARBA" id="ARBA00009995"/>
    </source>
</evidence>
<dbReference type="EMBL" id="JBBPBN010000090">
    <property type="protein sequence ID" value="KAK8981374.1"/>
    <property type="molecule type" value="Genomic_DNA"/>
</dbReference>
<keyword evidence="3" id="KW-1185">Reference proteome</keyword>
<dbReference type="Gene3D" id="3.40.50.2000">
    <property type="entry name" value="Glycogen Phosphorylase B"/>
    <property type="match status" value="1"/>
</dbReference>
<evidence type="ECO:0000313" key="2">
    <source>
        <dbReference type="EMBL" id="KAK8981374.1"/>
    </source>
</evidence>
<reference evidence="2 3" key="1">
    <citation type="journal article" date="2024" name="G3 (Bethesda)">
        <title>Genome assembly of Hibiscus sabdariffa L. provides insights into metabolisms of medicinal natural products.</title>
        <authorList>
            <person name="Kim T."/>
        </authorList>
    </citation>
    <scope>NUCLEOTIDE SEQUENCE [LARGE SCALE GENOMIC DNA]</scope>
    <source>
        <strain evidence="2">TK-2024</strain>
        <tissue evidence="2">Old leaves</tissue>
    </source>
</reference>
<name>A0ABR2NYT6_9ROSI</name>